<keyword evidence="6 7" id="KW-0408">Iron</keyword>
<evidence type="ECO:0000256" key="6">
    <source>
        <dbReference type="ARBA" id="ARBA00023004"/>
    </source>
</evidence>
<dbReference type="GO" id="GO:0008270">
    <property type="term" value="F:zinc ion binding"/>
    <property type="evidence" value="ECO:0007669"/>
    <property type="project" value="UniProtKB-UniRule"/>
</dbReference>
<evidence type="ECO:0000256" key="4">
    <source>
        <dbReference type="ARBA" id="ARBA00022808"/>
    </source>
</evidence>
<dbReference type="HAMAP" id="MF_00372">
    <property type="entry name" value="HutI"/>
    <property type="match status" value="1"/>
</dbReference>
<dbReference type="SUPFAM" id="SSF51338">
    <property type="entry name" value="Composite domain of metallo-dependent hydrolases"/>
    <property type="match status" value="1"/>
</dbReference>
<evidence type="ECO:0000256" key="5">
    <source>
        <dbReference type="ARBA" id="ARBA00022833"/>
    </source>
</evidence>
<comment type="subcellular location">
    <subcellularLocation>
        <location evidence="7">Cytoplasm</location>
    </subcellularLocation>
</comment>
<proteinExistence type="inferred from homology"/>
<dbReference type="InterPro" id="IPR006680">
    <property type="entry name" value="Amidohydro-rel"/>
</dbReference>
<evidence type="ECO:0000313" key="10">
    <source>
        <dbReference type="Proteomes" id="UP000323521"/>
    </source>
</evidence>
<feature type="binding site" evidence="7">
    <location>
        <position position="329"/>
    </location>
    <ligand>
        <name>Zn(2+)</name>
        <dbReference type="ChEBI" id="CHEBI:29105"/>
    </ligand>
</feature>
<feature type="binding site" evidence="7">
    <location>
        <position position="254"/>
    </location>
    <ligand>
        <name>Zn(2+)</name>
        <dbReference type="ChEBI" id="CHEBI:29105"/>
    </ligand>
</feature>
<dbReference type="PANTHER" id="PTHR42752">
    <property type="entry name" value="IMIDAZOLONEPROPIONASE"/>
    <property type="match status" value="1"/>
</dbReference>
<dbReference type="Pfam" id="PF01979">
    <property type="entry name" value="Amidohydro_1"/>
    <property type="match status" value="1"/>
</dbReference>
<evidence type="ECO:0000256" key="2">
    <source>
        <dbReference type="ARBA" id="ARBA00022723"/>
    </source>
</evidence>
<dbReference type="GO" id="GO:0050480">
    <property type="term" value="F:imidazolonepropionase activity"/>
    <property type="evidence" value="ECO:0007669"/>
    <property type="project" value="UniProtKB-UniRule"/>
</dbReference>
<dbReference type="EC" id="3.5.2.7" evidence="1 7"/>
<dbReference type="EMBL" id="CP017634">
    <property type="protein sequence ID" value="ATW25172.1"/>
    <property type="molecule type" value="Genomic_DNA"/>
</dbReference>
<dbReference type="GO" id="GO:0005506">
    <property type="term" value="F:iron ion binding"/>
    <property type="evidence" value="ECO:0007669"/>
    <property type="project" value="UniProtKB-UniRule"/>
</dbReference>
<evidence type="ECO:0000313" key="9">
    <source>
        <dbReference type="EMBL" id="ATW25172.1"/>
    </source>
</evidence>
<comment type="function">
    <text evidence="7">Catalyzes the hydrolytic cleavage of the carbon-nitrogen bond in imidazolone-5-propanoate to yield N-formimidoyl-L-glutamate. It is the third step in the universal histidine degradation pathway.</text>
</comment>
<reference evidence="9 10" key="1">
    <citation type="submission" date="2016-10" db="EMBL/GenBank/DDBJ databases">
        <title>Complete Genome Sequence of Peptococcaceae strain DCMF.</title>
        <authorList>
            <person name="Edwards R.J."/>
            <person name="Holland S.I."/>
            <person name="Deshpande N.P."/>
            <person name="Wong Y.K."/>
            <person name="Ertan H."/>
            <person name="Manefield M."/>
            <person name="Russell T.L."/>
            <person name="Lee M.J."/>
        </authorList>
    </citation>
    <scope>NUCLEOTIDE SEQUENCE [LARGE SCALE GENOMIC DNA]</scope>
    <source>
        <strain evidence="9 10">DCMF</strain>
    </source>
</reference>
<feature type="binding site" evidence="7">
    <location>
        <position position="254"/>
    </location>
    <ligand>
        <name>Fe(3+)</name>
        <dbReference type="ChEBI" id="CHEBI:29034"/>
    </ligand>
</feature>
<dbReference type="KEGG" id="fwa:DCMF_10680"/>
<protein>
    <recommendedName>
        <fullName evidence="1 7">Imidazolonepropionase</fullName>
        <ecNumber evidence="1 7">3.5.2.7</ecNumber>
    </recommendedName>
    <alternativeName>
        <fullName evidence="7">Imidazolone-5-propionate hydrolase</fullName>
    </alternativeName>
</protein>
<feature type="binding site" evidence="7">
    <location>
        <position position="86"/>
    </location>
    <ligand>
        <name>Zn(2+)</name>
        <dbReference type="ChEBI" id="CHEBI:29105"/>
    </ligand>
</feature>
<dbReference type="RefSeq" id="WP_148134426.1">
    <property type="nucleotide sequence ID" value="NZ_CP017634.1"/>
</dbReference>
<feature type="binding site" evidence="7">
    <location>
        <position position="86"/>
    </location>
    <ligand>
        <name>Fe(3+)</name>
        <dbReference type="ChEBI" id="CHEBI:29034"/>
    </ligand>
</feature>
<feature type="domain" description="Amidohydrolase-related" evidence="8">
    <location>
        <begin position="75"/>
        <end position="417"/>
    </location>
</feature>
<keyword evidence="4 7" id="KW-0369">Histidine metabolism</keyword>
<evidence type="ECO:0000256" key="3">
    <source>
        <dbReference type="ARBA" id="ARBA00022801"/>
    </source>
</evidence>
<keyword evidence="2 7" id="KW-0479">Metal-binding</keyword>
<dbReference type="InterPro" id="IPR011059">
    <property type="entry name" value="Metal-dep_hydrolase_composite"/>
</dbReference>
<keyword evidence="5 7" id="KW-0862">Zinc</keyword>
<evidence type="ECO:0000259" key="8">
    <source>
        <dbReference type="Pfam" id="PF01979"/>
    </source>
</evidence>
<gene>
    <name evidence="7" type="primary">hutI</name>
    <name evidence="9" type="ORF">DCMF_10680</name>
</gene>
<feature type="binding site" evidence="7">
    <location>
        <position position="333"/>
    </location>
    <ligand>
        <name>N-formimidoyl-L-glutamate</name>
        <dbReference type="ChEBI" id="CHEBI:58928"/>
    </ligand>
</feature>
<dbReference type="InterPro" id="IPR032466">
    <property type="entry name" value="Metal_Hydrolase"/>
</dbReference>
<dbReference type="InterPro" id="IPR005920">
    <property type="entry name" value="HutI"/>
</dbReference>
<feature type="binding site" evidence="7">
    <location>
        <position position="329"/>
    </location>
    <ligand>
        <name>Fe(3+)</name>
        <dbReference type="ChEBI" id="CHEBI:29034"/>
    </ligand>
</feature>
<dbReference type="GO" id="GO:0019556">
    <property type="term" value="P:L-histidine catabolic process to glutamate and formamide"/>
    <property type="evidence" value="ECO:0007669"/>
    <property type="project" value="UniProtKB-UniRule"/>
</dbReference>
<dbReference type="Proteomes" id="UP000323521">
    <property type="component" value="Chromosome"/>
</dbReference>
<comment type="similarity">
    <text evidence="7">Belongs to the metallo-dependent hydrolases superfamily. HutI family.</text>
</comment>
<keyword evidence="10" id="KW-1185">Reference proteome</keyword>
<feature type="binding site" evidence="7">
    <location>
        <position position="257"/>
    </location>
    <ligand>
        <name>4-imidazolone-5-propanoate</name>
        <dbReference type="ChEBI" id="CHEBI:77893"/>
    </ligand>
</feature>
<feature type="binding site" evidence="7">
    <location>
        <position position="331"/>
    </location>
    <ligand>
        <name>N-formimidoyl-L-glutamate</name>
        <dbReference type="ChEBI" id="CHEBI:58928"/>
    </ligand>
</feature>
<feature type="binding site" evidence="7">
    <location>
        <position position="156"/>
    </location>
    <ligand>
        <name>N-formimidoyl-L-glutamate</name>
        <dbReference type="ChEBI" id="CHEBI:58928"/>
    </ligand>
</feature>
<feature type="binding site" evidence="7">
    <location>
        <position position="93"/>
    </location>
    <ligand>
        <name>4-imidazolone-5-propanoate</name>
        <dbReference type="ChEBI" id="CHEBI:77893"/>
    </ligand>
</feature>
<feature type="binding site" evidence="7">
    <location>
        <position position="84"/>
    </location>
    <ligand>
        <name>Zn(2+)</name>
        <dbReference type="ChEBI" id="CHEBI:29105"/>
    </ligand>
</feature>
<comment type="pathway">
    <text evidence="7">Amino-acid degradation; L-histidine degradation into L-glutamate; N-formimidoyl-L-glutamate from L-histidine: step 3/3.</text>
</comment>
<dbReference type="AlphaFoldDB" id="A0A3G1KRQ9"/>
<dbReference type="GO" id="GO:0005737">
    <property type="term" value="C:cytoplasm"/>
    <property type="evidence" value="ECO:0007669"/>
    <property type="project" value="UniProtKB-SubCell"/>
</dbReference>
<dbReference type="UniPathway" id="UPA00379">
    <property type="reaction ID" value="UER00551"/>
</dbReference>
<dbReference type="Gene3D" id="3.20.20.140">
    <property type="entry name" value="Metal-dependent hydrolases"/>
    <property type="match status" value="1"/>
</dbReference>
<sequence>MKADLYIKNAGQLVTSRGASAKPKTGAALGEIDVIPDGAVAAAGSTLIFVGTTAAAEQQVEVGEDTLVMDGRNQVVLPGLVDAHTHLVFGGSREHELDLKLQGVPYLDILAQGGGILSTVRATRAASLEELVEIGKKYGDQMLSQGTTTIEAKSGYGLCTADEIKQLRAIREINRHHPLDIVPTFLGAHAVPPEYKEDPDQFVELVINEMLPQVAREELAEFCDIFCEKGVFSADQSRRILRAAQDLGLKIKIHADEIAAIGGSQLAAELGAVSADHLLVTPEESIEKMAAAGVMACLLPATTFYLREDHFAPARKMIAGGVPVALASDFNPGSCPCHDLHLVMTIACLYLKMTPAEVINAVTINAAHAIGRAATVGSLEVGKKADIVLFDAPNYQYLPYRLGSNLVRTVIKNGKLVRGGSEHGATGRMCS</sequence>
<dbReference type="CDD" id="cd01296">
    <property type="entry name" value="Imidazolone-5PH"/>
    <property type="match status" value="1"/>
</dbReference>
<comment type="cofactor">
    <cofactor evidence="7">
        <name>Zn(2+)</name>
        <dbReference type="ChEBI" id="CHEBI:29105"/>
    </cofactor>
    <cofactor evidence="7">
        <name>Fe(3+)</name>
        <dbReference type="ChEBI" id="CHEBI:29034"/>
    </cofactor>
    <text evidence="7">Binds 1 zinc or iron ion per subunit.</text>
</comment>
<dbReference type="FunFam" id="3.20.20.140:FF:000007">
    <property type="entry name" value="Imidazolonepropionase"/>
    <property type="match status" value="1"/>
</dbReference>
<accession>A0A3G1KRQ9</accession>
<dbReference type="GO" id="GO:0019557">
    <property type="term" value="P:L-histidine catabolic process to glutamate and formate"/>
    <property type="evidence" value="ECO:0007669"/>
    <property type="project" value="UniProtKB-UniPathway"/>
</dbReference>
<feature type="binding site" evidence="7">
    <location>
        <position position="334"/>
    </location>
    <ligand>
        <name>4-imidazolone-5-propanoate</name>
        <dbReference type="ChEBI" id="CHEBI:77893"/>
    </ligand>
</feature>
<keyword evidence="3 7" id="KW-0378">Hydrolase</keyword>
<feature type="binding site" evidence="7">
    <location>
        <position position="189"/>
    </location>
    <ligand>
        <name>4-imidazolone-5-propanoate</name>
        <dbReference type="ChEBI" id="CHEBI:77893"/>
    </ligand>
</feature>
<evidence type="ECO:0000256" key="1">
    <source>
        <dbReference type="ARBA" id="ARBA00012864"/>
    </source>
</evidence>
<name>A0A3G1KRQ9_FORW1</name>
<organism evidence="9 10">
    <name type="scientific">Formimonas warabiya</name>
    <dbReference type="NCBI Taxonomy" id="1761012"/>
    <lineage>
        <taxon>Bacteria</taxon>
        <taxon>Bacillati</taxon>
        <taxon>Bacillota</taxon>
        <taxon>Clostridia</taxon>
        <taxon>Eubacteriales</taxon>
        <taxon>Peptococcaceae</taxon>
        <taxon>Candidatus Formimonas</taxon>
    </lineage>
</organism>
<dbReference type="PANTHER" id="PTHR42752:SF1">
    <property type="entry name" value="IMIDAZOLONEPROPIONASE-RELATED"/>
    <property type="match status" value="1"/>
</dbReference>
<dbReference type="NCBIfam" id="TIGR01224">
    <property type="entry name" value="hutI"/>
    <property type="match status" value="1"/>
</dbReference>
<dbReference type="Gene3D" id="2.30.40.10">
    <property type="entry name" value="Urease, subunit C, domain 1"/>
    <property type="match status" value="1"/>
</dbReference>
<feature type="binding site" evidence="7">
    <location>
        <position position="156"/>
    </location>
    <ligand>
        <name>4-imidazolone-5-propanoate</name>
        <dbReference type="ChEBI" id="CHEBI:77893"/>
    </ligand>
</feature>
<comment type="catalytic activity">
    <reaction evidence="7">
        <text>4-imidazolone-5-propanoate + H2O = N-formimidoyl-L-glutamate</text>
        <dbReference type="Rhea" id="RHEA:23660"/>
        <dbReference type="ChEBI" id="CHEBI:15377"/>
        <dbReference type="ChEBI" id="CHEBI:58928"/>
        <dbReference type="ChEBI" id="CHEBI:77893"/>
        <dbReference type="EC" id="3.5.2.7"/>
    </reaction>
</comment>
<dbReference type="SUPFAM" id="SSF51556">
    <property type="entry name" value="Metallo-dependent hydrolases"/>
    <property type="match status" value="1"/>
</dbReference>
<evidence type="ECO:0000256" key="7">
    <source>
        <dbReference type="HAMAP-Rule" id="MF_00372"/>
    </source>
</evidence>
<dbReference type="OrthoDB" id="9776455at2"/>
<feature type="binding site" evidence="7">
    <location>
        <position position="84"/>
    </location>
    <ligand>
        <name>Fe(3+)</name>
        <dbReference type="ChEBI" id="CHEBI:29034"/>
    </ligand>
</feature>
<keyword evidence="7" id="KW-0963">Cytoplasm</keyword>